<feature type="region of interest" description="Disordered" evidence="1">
    <location>
        <begin position="1"/>
        <end position="88"/>
    </location>
</feature>
<dbReference type="EMBL" id="CAMPGE010029266">
    <property type="protein sequence ID" value="CAI2386735.1"/>
    <property type="molecule type" value="Genomic_DNA"/>
</dbReference>
<feature type="compositionally biased region" description="Basic residues" evidence="1">
    <location>
        <begin position="51"/>
        <end position="68"/>
    </location>
</feature>
<protein>
    <submittedName>
        <fullName evidence="2">Uncharacterized protein</fullName>
    </submittedName>
</protein>
<organism evidence="2 3">
    <name type="scientific">Euplotes crassus</name>
    <dbReference type="NCBI Taxonomy" id="5936"/>
    <lineage>
        <taxon>Eukaryota</taxon>
        <taxon>Sar</taxon>
        <taxon>Alveolata</taxon>
        <taxon>Ciliophora</taxon>
        <taxon>Intramacronucleata</taxon>
        <taxon>Spirotrichea</taxon>
        <taxon>Hypotrichia</taxon>
        <taxon>Euplotida</taxon>
        <taxon>Euplotidae</taxon>
        <taxon>Moneuplotes</taxon>
    </lineage>
</organism>
<feature type="compositionally biased region" description="Polar residues" evidence="1">
    <location>
        <begin position="69"/>
        <end position="78"/>
    </location>
</feature>
<feature type="compositionally biased region" description="Basic and acidic residues" evidence="1">
    <location>
        <begin position="12"/>
        <end position="25"/>
    </location>
</feature>
<sequence length="284" mass="33196">MEGIKGELQTFDDEHDRLSDHKSQSDQEEIKEEAKEEVKKIEEAPKPPSPPKKKPLGKPRLAPRKITKTRASSYQMPSMRNKPTAKRSKIVKVLPGQEKPSKIQIFNKKPVMTKKKKKELEEKKRKDLELIRKRKQEEEEEKKAMMKVSTSLPEISHPEERVGGMLKGFNLKRTRTPANNNERVLIFSKRSDSEDPASDDENHYAFDKNDVEQYRRMGGYDNIRVREKKKEQELKRMLKSNLSHKKRRILTKIKAGMGFLKSSSRVNPIPDYNQPEKKVRIKDL</sequence>
<feature type="compositionally biased region" description="Basic and acidic residues" evidence="1">
    <location>
        <begin position="274"/>
        <end position="284"/>
    </location>
</feature>
<comment type="caution">
    <text evidence="2">The sequence shown here is derived from an EMBL/GenBank/DDBJ whole genome shotgun (WGS) entry which is preliminary data.</text>
</comment>
<dbReference type="Proteomes" id="UP001295684">
    <property type="component" value="Unassembled WGS sequence"/>
</dbReference>
<gene>
    <name evidence="2" type="ORF">ECRASSUSDP1_LOCUS28359</name>
</gene>
<proteinExistence type="predicted"/>
<evidence type="ECO:0000256" key="1">
    <source>
        <dbReference type="SAM" id="MobiDB-lite"/>
    </source>
</evidence>
<accession>A0AAD2DBK8</accession>
<evidence type="ECO:0000313" key="2">
    <source>
        <dbReference type="EMBL" id="CAI2386735.1"/>
    </source>
</evidence>
<feature type="region of interest" description="Disordered" evidence="1">
    <location>
        <begin position="262"/>
        <end position="284"/>
    </location>
</feature>
<keyword evidence="3" id="KW-1185">Reference proteome</keyword>
<name>A0AAD2DBK8_EUPCR</name>
<feature type="compositionally biased region" description="Basic and acidic residues" evidence="1">
    <location>
        <begin position="131"/>
        <end position="144"/>
    </location>
</feature>
<evidence type="ECO:0000313" key="3">
    <source>
        <dbReference type="Proteomes" id="UP001295684"/>
    </source>
</evidence>
<dbReference type="AlphaFoldDB" id="A0AAD2DBK8"/>
<feature type="compositionally biased region" description="Basic and acidic residues" evidence="1">
    <location>
        <begin position="32"/>
        <end position="45"/>
    </location>
</feature>
<feature type="region of interest" description="Disordered" evidence="1">
    <location>
        <begin position="131"/>
        <end position="163"/>
    </location>
</feature>
<reference evidence="2" key="1">
    <citation type="submission" date="2023-07" db="EMBL/GenBank/DDBJ databases">
        <authorList>
            <consortium name="AG Swart"/>
            <person name="Singh M."/>
            <person name="Singh A."/>
            <person name="Seah K."/>
            <person name="Emmerich C."/>
        </authorList>
    </citation>
    <scope>NUCLEOTIDE SEQUENCE</scope>
    <source>
        <strain evidence="2">DP1</strain>
    </source>
</reference>